<protein>
    <submittedName>
        <fullName evidence="7">NAD-dependent succinate-semialdehyde dehydrogenase</fullName>
    </submittedName>
</protein>
<dbReference type="InterPro" id="IPR016161">
    <property type="entry name" value="Ald_DH/histidinol_DH"/>
</dbReference>
<dbReference type="InterPro" id="IPR016163">
    <property type="entry name" value="Ald_DH_C"/>
</dbReference>
<evidence type="ECO:0000256" key="3">
    <source>
        <dbReference type="ARBA" id="ARBA00023002"/>
    </source>
</evidence>
<evidence type="ECO:0000313" key="7">
    <source>
        <dbReference type="EMBL" id="WIM71467.1"/>
    </source>
</evidence>
<feature type="domain" description="Aldehyde dehydrogenase" evidence="6">
    <location>
        <begin position="3"/>
        <end position="450"/>
    </location>
</feature>
<dbReference type="CDD" id="cd07100">
    <property type="entry name" value="ALDH_SSADH1_GabD1"/>
    <property type="match status" value="1"/>
</dbReference>
<dbReference type="PANTHER" id="PTHR43217:SF2">
    <property type="entry name" value="SUCCINATE-SEMIALDEHYDE DEHYDROGENASE [NADP(+)]"/>
    <property type="match status" value="1"/>
</dbReference>
<feature type="active site" evidence="4">
    <location>
        <position position="230"/>
    </location>
</feature>
<dbReference type="RefSeq" id="WP_284876038.1">
    <property type="nucleotide sequence ID" value="NZ_CP126970.1"/>
</dbReference>
<evidence type="ECO:0000256" key="5">
    <source>
        <dbReference type="RuleBase" id="RU003345"/>
    </source>
</evidence>
<dbReference type="InterPro" id="IPR044148">
    <property type="entry name" value="ALDH_GabD1-like"/>
</dbReference>
<dbReference type="InterPro" id="IPR029510">
    <property type="entry name" value="Ald_DH_CS_GLU"/>
</dbReference>
<dbReference type="Proteomes" id="UP001238805">
    <property type="component" value="Chromosome"/>
</dbReference>
<accession>A0ABY8VQW9</accession>
<keyword evidence="8" id="KW-1185">Reference proteome</keyword>
<dbReference type="PANTHER" id="PTHR43217">
    <property type="entry name" value="SUCCINATE SEMIALDEHYDE DEHYDROGENASE [NAD(P)+] SAD"/>
    <property type="match status" value="1"/>
</dbReference>
<dbReference type="Pfam" id="PF00171">
    <property type="entry name" value="Aldedh"/>
    <property type="match status" value="1"/>
</dbReference>
<dbReference type="EMBL" id="CP126970">
    <property type="protein sequence ID" value="WIM71467.1"/>
    <property type="molecule type" value="Genomic_DNA"/>
</dbReference>
<evidence type="ECO:0000256" key="2">
    <source>
        <dbReference type="ARBA" id="ARBA00022857"/>
    </source>
</evidence>
<reference evidence="7 8" key="1">
    <citation type="submission" date="2023-05" db="EMBL/GenBank/DDBJ databases">
        <title>Corynebacterium suedekumii sp. nov. and Corynebacterium breve sp. nov. isolated from raw cow's milk.</title>
        <authorList>
            <person name="Baer M.K."/>
            <person name="Mehl L."/>
            <person name="Hellmuth R."/>
            <person name="Marke G."/>
            <person name="Lipski A."/>
        </authorList>
    </citation>
    <scope>NUCLEOTIDE SEQUENCE [LARGE SCALE GENOMIC DNA]</scope>
    <source>
        <strain evidence="7 8">LM112</strain>
    </source>
</reference>
<dbReference type="Gene3D" id="3.40.605.10">
    <property type="entry name" value="Aldehyde Dehydrogenase, Chain A, domain 1"/>
    <property type="match status" value="1"/>
</dbReference>
<dbReference type="InterPro" id="IPR047110">
    <property type="entry name" value="GABD/Sad-like"/>
</dbReference>
<proteinExistence type="inferred from homology"/>
<comment type="similarity">
    <text evidence="1 5">Belongs to the aldehyde dehydrogenase family.</text>
</comment>
<sequence>MSTFAIENPNTGTSEDTFDRFDDSERDALLDRSTAAFQEWRKTSIDERAAILRRTAELYREKKSDLADHIGREMGKLLPQGEGEVDVVAAIYEWYADHAHELLADKELEPQGATRSFVRKDPLGTILGIMPWNFPYYQVARWAAPNLLLGNALVLKHASICPLSSQACEDILVEAGLPEDVFINVYASGSQMDAFVADPRVAGVSLTGSEQAGAAVAKTAGEHYKKSLLELGGNDPFVVLDDENLDGVLSLYVGARMANTGQACNAPKRLIVLDEFYDRAREILVEKIGALTVGGYDDANADVGPLSSIDARDEVAERLAKASDAGEITIAVGGKKVDRDGAFYEPTLLTDVDPTSDVGCNEVFGPVAILYRAKDVEDAVRIANDTDYGLGSYVFGHDLDQAQEVASRMEAGMTYINEPGTTLPGLPFGGIGRSGYGRELAEWGVGEFVNDHLFRVSDPR</sequence>
<dbReference type="InterPro" id="IPR016162">
    <property type="entry name" value="Ald_DH_N"/>
</dbReference>
<name>A0ABY8VQW9_9CORY</name>
<dbReference type="InterPro" id="IPR015590">
    <property type="entry name" value="Aldehyde_DH_dom"/>
</dbReference>
<dbReference type="SUPFAM" id="SSF53720">
    <property type="entry name" value="ALDH-like"/>
    <property type="match status" value="1"/>
</dbReference>
<dbReference type="Gene3D" id="3.40.309.10">
    <property type="entry name" value="Aldehyde Dehydrogenase, Chain A, domain 2"/>
    <property type="match status" value="1"/>
</dbReference>
<evidence type="ECO:0000256" key="1">
    <source>
        <dbReference type="ARBA" id="ARBA00009986"/>
    </source>
</evidence>
<keyword evidence="3 5" id="KW-0560">Oxidoreductase</keyword>
<evidence type="ECO:0000313" key="8">
    <source>
        <dbReference type="Proteomes" id="UP001238805"/>
    </source>
</evidence>
<gene>
    <name evidence="7" type="ORF">QP029_06755</name>
</gene>
<evidence type="ECO:0000256" key="4">
    <source>
        <dbReference type="PROSITE-ProRule" id="PRU10007"/>
    </source>
</evidence>
<organism evidence="7 8">
    <name type="scientific">Corynebacterium suedekumii</name>
    <dbReference type="NCBI Taxonomy" id="3049801"/>
    <lineage>
        <taxon>Bacteria</taxon>
        <taxon>Bacillati</taxon>
        <taxon>Actinomycetota</taxon>
        <taxon>Actinomycetes</taxon>
        <taxon>Mycobacteriales</taxon>
        <taxon>Corynebacteriaceae</taxon>
        <taxon>Corynebacterium</taxon>
    </lineage>
</organism>
<keyword evidence="2" id="KW-0521">NADP</keyword>
<dbReference type="PROSITE" id="PS00687">
    <property type="entry name" value="ALDEHYDE_DEHYDR_GLU"/>
    <property type="match status" value="1"/>
</dbReference>
<evidence type="ECO:0000259" key="6">
    <source>
        <dbReference type="Pfam" id="PF00171"/>
    </source>
</evidence>